<accession>D5RRC8</accession>
<evidence type="ECO:0000256" key="4">
    <source>
        <dbReference type="SAM" id="MobiDB-lite"/>
    </source>
</evidence>
<name>D5RRC8_9PROT</name>
<evidence type="ECO:0000259" key="6">
    <source>
        <dbReference type="Pfam" id="PF12867"/>
    </source>
</evidence>
<feature type="region of interest" description="Disordered" evidence="4">
    <location>
        <begin position="1"/>
        <end position="28"/>
    </location>
</feature>
<dbReference type="EMBL" id="ADVL01000697">
    <property type="protein sequence ID" value="EFH10142.1"/>
    <property type="molecule type" value="Genomic_DNA"/>
</dbReference>
<evidence type="ECO:0000313" key="7">
    <source>
        <dbReference type="EMBL" id="EFH10142.1"/>
    </source>
</evidence>
<dbReference type="Proteomes" id="UP000005324">
    <property type="component" value="Unassembled WGS sequence"/>
</dbReference>
<evidence type="ECO:0000256" key="2">
    <source>
        <dbReference type="ARBA" id="ARBA00023004"/>
    </source>
</evidence>
<dbReference type="InterPro" id="IPR017806">
    <property type="entry name" value="EgtB"/>
</dbReference>
<comment type="caution">
    <text evidence="7">The sequence shown here is derived from an EMBL/GenBank/DDBJ whole genome shotgun (WGS) entry which is preliminary data.</text>
</comment>
<dbReference type="SUPFAM" id="SSF56436">
    <property type="entry name" value="C-type lectin-like"/>
    <property type="match status" value="1"/>
</dbReference>
<evidence type="ECO:0000259" key="5">
    <source>
        <dbReference type="Pfam" id="PF03781"/>
    </source>
</evidence>
<dbReference type="Gene3D" id="3.90.1580.10">
    <property type="entry name" value="paralog of FGE (formylglycine-generating enzyme)"/>
    <property type="match status" value="2"/>
</dbReference>
<reference evidence="7 8" key="1">
    <citation type="submission" date="2010-04" db="EMBL/GenBank/DDBJ databases">
        <authorList>
            <person name="Qin X."/>
            <person name="Bachman B."/>
            <person name="Battles P."/>
            <person name="Bell A."/>
            <person name="Bess C."/>
            <person name="Bickham C."/>
            <person name="Chaboub L."/>
            <person name="Chen D."/>
            <person name="Coyle M."/>
            <person name="Deiros D.R."/>
            <person name="Dinh H."/>
            <person name="Forbes L."/>
            <person name="Fowler G."/>
            <person name="Francisco L."/>
            <person name="Fu Q."/>
            <person name="Gubbala S."/>
            <person name="Hale W."/>
            <person name="Han Y."/>
            <person name="Hemphill L."/>
            <person name="Highlander S.K."/>
            <person name="Hirani K."/>
            <person name="Hogues M."/>
            <person name="Jackson L."/>
            <person name="Jakkamsetti A."/>
            <person name="Javaid M."/>
            <person name="Jiang H."/>
            <person name="Korchina V."/>
            <person name="Kovar C."/>
            <person name="Lara F."/>
            <person name="Lee S."/>
            <person name="Mata R."/>
            <person name="Mathew T."/>
            <person name="Moen C."/>
            <person name="Morales K."/>
            <person name="Munidasa M."/>
            <person name="Nazareth L."/>
            <person name="Ngo R."/>
            <person name="Nguyen L."/>
            <person name="Okwuonu G."/>
            <person name="Ongeri F."/>
            <person name="Patil S."/>
            <person name="Petrosino J."/>
            <person name="Pham C."/>
            <person name="Pham P."/>
            <person name="Pu L.-L."/>
            <person name="Puazo M."/>
            <person name="Raj R."/>
            <person name="Reid J."/>
            <person name="Rouhana J."/>
            <person name="Saada N."/>
            <person name="Shang Y."/>
            <person name="Simmons D."/>
            <person name="Thornton R."/>
            <person name="Warren J."/>
            <person name="Weissenberger G."/>
            <person name="Zhang J."/>
            <person name="Zhang L."/>
            <person name="Zhou C."/>
            <person name="Zhu D."/>
            <person name="Muzny D."/>
            <person name="Worley K."/>
            <person name="Gibbs R."/>
        </authorList>
    </citation>
    <scope>NUCLEOTIDE SEQUENCE [LARGE SCALE GENOMIC DNA]</scope>
    <source>
        <strain evidence="7 8">ATCC 49957</strain>
    </source>
</reference>
<dbReference type="AlphaFoldDB" id="D5RRC8"/>
<keyword evidence="1" id="KW-0560">Oxidoreductase</keyword>
<protein>
    <submittedName>
        <fullName evidence="7">TIGR03440 family protein</fullName>
    </submittedName>
</protein>
<dbReference type="NCBIfam" id="TIGR03440">
    <property type="entry name" value="egtB_TIGR03440"/>
    <property type="match status" value="1"/>
</dbReference>
<keyword evidence="2" id="KW-0408">Iron</keyword>
<feature type="domain" description="DinB-like" evidence="6">
    <location>
        <begin position="38"/>
        <end position="168"/>
    </location>
</feature>
<feature type="domain" description="Sulfatase-modifying factor enzyme-like" evidence="5">
    <location>
        <begin position="202"/>
        <end position="341"/>
    </location>
</feature>
<dbReference type="Pfam" id="PF03781">
    <property type="entry name" value="FGE-sulfatase"/>
    <property type="match status" value="2"/>
</dbReference>
<proteinExistence type="predicted"/>
<comment type="pathway">
    <text evidence="3">Amino-acid biosynthesis; ergothioneine biosynthesis.</text>
</comment>
<feature type="domain" description="Sulfatase-modifying factor enzyme-like" evidence="5">
    <location>
        <begin position="348"/>
        <end position="417"/>
    </location>
</feature>
<dbReference type="HOGENOM" id="CLU_012431_9_0_5"/>
<sequence>MLTRRPDIPDLDMPDPPANPGPGHDIATGDRASLAARWRRVRAHTEALAADLSDEDQGIQSMPDASPVKWHRAHTSWFFEQFLLTPFLPGYEPCDRRFAFLFNSYYEQAGPRHARPRRGLLTRPSTAEVGAYRRHVDAAMERLLASDLAPATLELVELGLQHEQQHQELLVTDLLHGFSLNPLRPAMLPGWQEPAGPSREAAAMRPVEGGVVRIGALHSGFAFDNERPCHEVLLQPFRIASHLVSNAEWCGFIADGGYRQPLLWMSEGFSAAQAEGWDAPLHWEKRDGHWMQMTPGGMRPLDPAAPVRHISWYEADAFARWAGKRLPTEAEWEAAARRGQLEDAARFVWEWTGSAYRPYPGFRTAEGAVGEYNGKFMINTMVLRGGSLATPPDHARLTYRNFFHPDRRWQFTGLRLAEEA</sequence>
<dbReference type="InterPro" id="IPR034660">
    <property type="entry name" value="DinB/YfiT-like"/>
</dbReference>
<evidence type="ECO:0000256" key="3">
    <source>
        <dbReference type="ARBA" id="ARBA00037882"/>
    </source>
</evidence>
<evidence type="ECO:0000256" key="1">
    <source>
        <dbReference type="ARBA" id="ARBA00023002"/>
    </source>
</evidence>
<dbReference type="InterPro" id="IPR005532">
    <property type="entry name" value="SUMF_dom"/>
</dbReference>
<dbReference type="Pfam" id="PF12867">
    <property type="entry name" value="DinB_2"/>
    <property type="match status" value="1"/>
</dbReference>
<dbReference type="SUPFAM" id="SSF109854">
    <property type="entry name" value="DinB/YfiT-like putative metalloenzymes"/>
    <property type="match status" value="1"/>
</dbReference>
<organism evidence="7 8">
    <name type="scientific">Pseudoroseomonas cervicalis ATCC 49957</name>
    <dbReference type="NCBI Taxonomy" id="525371"/>
    <lineage>
        <taxon>Bacteria</taxon>
        <taxon>Pseudomonadati</taxon>
        <taxon>Pseudomonadota</taxon>
        <taxon>Alphaproteobacteria</taxon>
        <taxon>Acetobacterales</taxon>
        <taxon>Roseomonadaceae</taxon>
        <taxon>Roseomonas</taxon>
    </lineage>
</organism>
<keyword evidence="8" id="KW-1185">Reference proteome</keyword>
<dbReference type="InterPro" id="IPR042095">
    <property type="entry name" value="SUMF_sf"/>
</dbReference>
<gene>
    <name evidence="7" type="ORF">HMPREF0731_3640</name>
</gene>
<dbReference type="InterPro" id="IPR016187">
    <property type="entry name" value="CTDL_fold"/>
</dbReference>
<dbReference type="PANTHER" id="PTHR23150:SF36">
    <property type="entry name" value="HERCYNINE OXYGENASE"/>
    <property type="match status" value="1"/>
</dbReference>
<dbReference type="PANTHER" id="PTHR23150">
    <property type="entry name" value="SULFATASE MODIFYING FACTOR 1, 2"/>
    <property type="match status" value="1"/>
</dbReference>
<dbReference type="InterPro" id="IPR024775">
    <property type="entry name" value="DinB-like"/>
</dbReference>
<dbReference type="InterPro" id="IPR051043">
    <property type="entry name" value="Sulfatase_Mod_Factor_Kinase"/>
</dbReference>
<evidence type="ECO:0000313" key="8">
    <source>
        <dbReference type="Proteomes" id="UP000005324"/>
    </source>
</evidence>
<dbReference type="GO" id="GO:0052699">
    <property type="term" value="P:ergothioneine biosynthetic process"/>
    <property type="evidence" value="ECO:0007669"/>
    <property type="project" value="InterPro"/>
</dbReference>